<dbReference type="Proteomes" id="UP000294530">
    <property type="component" value="Unassembled WGS sequence"/>
</dbReference>
<keyword evidence="5" id="KW-1185">Reference proteome</keyword>
<dbReference type="CDD" id="cd06257">
    <property type="entry name" value="DnaJ"/>
    <property type="match status" value="1"/>
</dbReference>
<dbReference type="RefSeq" id="XP_067815685.1">
    <property type="nucleotide sequence ID" value="XM_067962990.1"/>
</dbReference>
<dbReference type="SMART" id="SM00271">
    <property type="entry name" value="DnaJ"/>
    <property type="match status" value="1"/>
</dbReference>
<dbReference type="GeneID" id="94348661"/>
<dbReference type="EMBL" id="SHOA02000008">
    <property type="protein sequence ID" value="TDH66186.1"/>
    <property type="molecule type" value="Genomic_DNA"/>
</dbReference>
<dbReference type="AlphaFoldDB" id="A0A976FGK7"/>
<dbReference type="PANTHER" id="PTHR44145:SF3">
    <property type="entry name" value="DNAJ HOMOLOG SUBFAMILY A MEMBER 3, MITOCHONDRIAL"/>
    <property type="match status" value="1"/>
</dbReference>
<dbReference type="PRINTS" id="PR00625">
    <property type="entry name" value="JDOMAIN"/>
</dbReference>
<dbReference type="PANTHER" id="PTHR44145">
    <property type="entry name" value="DNAJ HOMOLOG SUBFAMILY A MEMBER 3, MITOCHONDRIAL"/>
    <property type="match status" value="1"/>
</dbReference>
<protein>
    <recommendedName>
        <fullName evidence="3">J domain-containing protein</fullName>
    </recommendedName>
</protein>
<proteinExistence type="predicted"/>
<reference evidence="4 5" key="1">
    <citation type="journal article" date="2021" name="Genome Biol.">
        <title>AFLAP: assembly-free linkage analysis pipeline using k-mers from genome sequencing data.</title>
        <authorList>
            <person name="Fletcher K."/>
            <person name="Zhang L."/>
            <person name="Gil J."/>
            <person name="Han R."/>
            <person name="Cavanaugh K."/>
            <person name="Michelmore R."/>
        </authorList>
    </citation>
    <scope>NUCLEOTIDE SEQUENCE [LARGE SCALE GENOMIC DNA]</scope>
    <source>
        <strain evidence="4 5">SF5</strain>
    </source>
</reference>
<dbReference type="Pfam" id="PF00226">
    <property type="entry name" value="DnaJ"/>
    <property type="match status" value="1"/>
</dbReference>
<evidence type="ECO:0000259" key="3">
    <source>
        <dbReference type="PROSITE" id="PS50076"/>
    </source>
</evidence>
<comment type="caution">
    <text evidence="4">The sequence shown here is derived from an EMBL/GenBank/DDBJ whole genome shotgun (WGS) entry which is preliminary data.</text>
</comment>
<dbReference type="OrthoDB" id="10250354at2759"/>
<evidence type="ECO:0000313" key="4">
    <source>
        <dbReference type="EMBL" id="TDH66186.1"/>
    </source>
</evidence>
<dbReference type="SUPFAM" id="SSF46565">
    <property type="entry name" value="Chaperone J-domain"/>
    <property type="match status" value="1"/>
</dbReference>
<feature type="domain" description="J" evidence="3">
    <location>
        <begin position="5"/>
        <end position="71"/>
    </location>
</feature>
<dbReference type="KEGG" id="blac:94348661"/>
<dbReference type="InterPro" id="IPR051938">
    <property type="entry name" value="Apopto_cytoskel_mod"/>
</dbReference>
<dbReference type="InterPro" id="IPR001623">
    <property type="entry name" value="DnaJ_domain"/>
</dbReference>
<name>A0A976FGK7_BRELC</name>
<evidence type="ECO:0000256" key="1">
    <source>
        <dbReference type="ARBA" id="ARBA00023186"/>
    </source>
</evidence>
<sequence length="194" mass="22695">MTSMDYYRVLQVARSTASFKDIKSAYLQLAKSLHPDVTGNDKSKAERFKHVNEAHFVLSDPQKRQEYDASRAAESFRSYNTSGMTQHPYAATRDAPDFHARPLYGINEEVWLAHHYGRGPTRRDGMPPRYYGMDRVEEKLEQQRERIQRRQRHYKLNRTAGYFLRRDARLRKLEEEQAEAGEDSDPPRSGCVII</sequence>
<dbReference type="InterPro" id="IPR036869">
    <property type="entry name" value="J_dom_sf"/>
</dbReference>
<dbReference type="PROSITE" id="PS50076">
    <property type="entry name" value="DNAJ_2"/>
    <property type="match status" value="1"/>
</dbReference>
<evidence type="ECO:0000256" key="2">
    <source>
        <dbReference type="SAM" id="MobiDB-lite"/>
    </source>
</evidence>
<dbReference type="Gene3D" id="1.10.287.110">
    <property type="entry name" value="DnaJ domain"/>
    <property type="match status" value="1"/>
</dbReference>
<keyword evidence="1" id="KW-0143">Chaperone</keyword>
<accession>A0A976FGK7</accession>
<organism evidence="4 5">
    <name type="scientific">Bremia lactucae</name>
    <name type="common">Lettuce downy mildew</name>
    <dbReference type="NCBI Taxonomy" id="4779"/>
    <lineage>
        <taxon>Eukaryota</taxon>
        <taxon>Sar</taxon>
        <taxon>Stramenopiles</taxon>
        <taxon>Oomycota</taxon>
        <taxon>Peronosporomycetes</taxon>
        <taxon>Peronosporales</taxon>
        <taxon>Peronosporaceae</taxon>
        <taxon>Bremia</taxon>
    </lineage>
</organism>
<evidence type="ECO:0000313" key="5">
    <source>
        <dbReference type="Proteomes" id="UP000294530"/>
    </source>
</evidence>
<gene>
    <name evidence="4" type="ORF">CCR75_004904</name>
</gene>
<feature type="region of interest" description="Disordered" evidence="2">
    <location>
        <begin position="175"/>
        <end position="194"/>
    </location>
</feature>